<dbReference type="Proteomes" id="UP001146351">
    <property type="component" value="Unassembled WGS sequence"/>
</dbReference>
<reference evidence="2" key="2">
    <citation type="journal article" date="2023" name="IMA Fungus">
        <title>Comparative genomic study of the Penicillium genus elucidates a diverse pangenome and 15 lateral gene transfer events.</title>
        <authorList>
            <person name="Petersen C."/>
            <person name="Sorensen T."/>
            <person name="Nielsen M.R."/>
            <person name="Sondergaard T.E."/>
            <person name="Sorensen J.L."/>
            <person name="Fitzpatrick D.A."/>
            <person name="Frisvad J.C."/>
            <person name="Nielsen K.L."/>
        </authorList>
    </citation>
    <scope>NUCLEOTIDE SEQUENCE</scope>
    <source>
        <strain evidence="2">IBT 21917</strain>
    </source>
</reference>
<feature type="chain" id="PRO_5040772839" evidence="1">
    <location>
        <begin position="21"/>
        <end position="97"/>
    </location>
</feature>
<sequence>MKFTATTIAALTAVLPMANAWIFSTCSGQWDSEGNRGCTKSACGTGSTIDWENEWGSDCVIRLYSDDKCGNQIGIASNDWNDHSLSKGMGSFKVTSC</sequence>
<accession>A0A9W9HNA2</accession>
<keyword evidence="1" id="KW-0732">Signal</keyword>
<gene>
    <name evidence="2" type="ORF">N7492_010060</name>
</gene>
<protein>
    <submittedName>
        <fullName evidence="2">Uncharacterized protein</fullName>
    </submittedName>
</protein>
<name>A0A9W9HNA2_9EURO</name>
<comment type="caution">
    <text evidence="2">The sequence shown here is derived from an EMBL/GenBank/DDBJ whole genome shotgun (WGS) entry which is preliminary data.</text>
</comment>
<dbReference type="AlphaFoldDB" id="A0A9W9HNA2"/>
<feature type="signal peptide" evidence="1">
    <location>
        <begin position="1"/>
        <end position="20"/>
    </location>
</feature>
<evidence type="ECO:0000256" key="1">
    <source>
        <dbReference type="SAM" id="SignalP"/>
    </source>
</evidence>
<evidence type="ECO:0000313" key="2">
    <source>
        <dbReference type="EMBL" id="KAJ5151765.1"/>
    </source>
</evidence>
<dbReference type="EMBL" id="JAPQKO010000008">
    <property type="protein sequence ID" value="KAJ5151765.1"/>
    <property type="molecule type" value="Genomic_DNA"/>
</dbReference>
<proteinExistence type="predicted"/>
<dbReference type="OrthoDB" id="4284758at2759"/>
<reference evidence="2" key="1">
    <citation type="submission" date="2022-11" db="EMBL/GenBank/DDBJ databases">
        <authorList>
            <person name="Petersen C."/>
        </authorList>
    </citation>
    <scope>NUCLEOTIDE SEQUENCE</scope>
    <source>
        <strain evidence="2">IBT 21917</strain>
    </source>
</reference>
<organism evidence="2 3">
    <name type="scientific">Penicillium capsulatum</name>
    <dbReference type="NCBI Taxonomy" id="69766"/>
    <lineage>
        <taxon>Eukaryota</taxon>
        <taxon>Fungi</taxon>
        <taxon>Dikarya</taxon>
        <taxon>Ascomycota</taxon>
        <taxon>Pezizomycotina</taxon>
        <taxon>Eurotiomycetes</taxon>
        <taxon>Eurotiomycetidae</taxon>
        <taxon>Eurotiales</taxon>
        <taxon>Aspergillaceae</taxon>
        <taxon>Penicillium</taxon>
    </lineage>
</organism>
<evidence type="ECO:0000313" key="3">
    <source>
        <dbReference type="Proteomes" id="UP001146351"/>
    </source>
</evidence>
<keyword evidence="3" id="KW-1185">Reference proteome</keyword>